<keyword evidence="5 9" id="KW-0812">Transmembrane</keyword>
<dbReference type="InterPro" id="IPR007387">
    <property type="entry name" value="TRAP_DctQ"/>
</dbReference>
<dbReference type="InterPro" id="IPR055348">
    <property type="entry name" value="DctQ"/>
</dbReference>
<dbReference type="PANTHER" id="PTHR35011">
    <property type="entry name" value="2,3-DIKETO-L-GULONATE TRAP TRANSPORTER SMALL PERMEASE PROTEIN YIAM"/>
    <property type="match status" value="1"/>
</dbReference>
<proteinExistence type="inferred from homology"/>
<comment type="function">
    <text evidence="9">Part of the tripartite ATP-independent periplasmic (TRAP) transport system.</text>
</comment>
<dbReference type="RefSeq" id="WP_261617095.1">
    <property type="nucleotide sequence ID" value="NZ_JALIDZ010000007.1"/>
</dbReference>
<dbReference type="Pfam" id="PF04290">
    <property type="entry name" value="DctQ"/>
    <property type="match status" value="1"/>
</dbReference>
<feature type="domain" description="Tripartite ATP-independent periplasmic transporters DctQ component" evidence="10">
    <location>
        <begin position="33"/>
        <end position="163"/>
    </location>
</feature>
<evidence type="ECO:0000259" key="10">
    <source>
        <dbReference type="Pfam" id="PF04290"/>
    </source>
</evidence>
<keyword evidence="12" id="KW-1185">Reference proteome</keyword>
<feature type="transmembrane region" description="Helical" evidence="9">
    <location>
        <begin position="99"/>
        <end position="117"/>
    </location>
</feature>
<evidence type="ECO:0000256" key="2">
    <source>
        <dbReference type="ARBA" id="ARBA00022448"/>
    </source>
</evidence>
<accession>A0AAW5R024</accession>
<feature type="transmembrane region" description="Helical" evidence="9">
    <location>
        <begin position="137"/>
        <end position="160"/>
    </location>
</feature>
<evidence type="ECO:0000256" key="5">
    <source>
        <dbReference type="ARBA" id="ARBA00022692"/>
    </source>
</evidence>
<dbReference type="GO" id="GO:0022857">
    <property type="term" value="F:transmembrane transporter activity"/>
    <property type="evidence" value="ECO:0007669"/>
    <property type="project" value="UniProtKB-UniRule"/>
</dbReference>
<dbReference type="PANTHER" id="PTHR35011:SF2">
    <property type="entry name" value="2,3-DIKETO-L-GULONATE TRAP TRANSPORTER SMALL PERMEASE PROTEIN YIAM"/>
    <property type="match status" value="1"/>
</dbReference>
<gene>
    <name evidence="11" type="ORF">MUB46_16840</name>
</gene>
<comment type="subunit">
    <text evidence="9">The complex comprises the extracytoplasmic solute receptor protein and the two transmembrane proteins.</text>
</comment>
<protein>
    <recommendedName>
        <fullName evidence="9">TRAP transporter small permease protein</fullName>
    </recommendedName>
</protein>
<organism evidence="11 12">
    <name type="scientific">Microbaculum marinisediminis</name>
    <dbReference type="NCBI Taxonomy" id="2931392"/>
    <lineage>
        <taxon>Bacteria</taxon>
        <taxon>Pseudomonadati</taxon>
        <taxon>Pseudomonadota</taxon>
        <taxon>Alphaproteobacteria</taxon>
        <taxon>Hyphomicrobiales</taxon>
        <taxon>Tepidamorphaceae</taxon>
        <taxon>Microbaculum</taxon>
    </lineage>
</organism>
<keyword evidence="4 9" id="KW-0997">Cell inner membrane</keyword>
<keyword evidence="7 9" id="KW-0472">Membrane</keyword>
<comment type="subcellular location">
    <subcellularLocation>
        <location evidence="1 9">Cell inner membrane</location>
        <topology evidence="1 9">Multi-pass membrane protein</topology>
    </subcellularLocation>
</comment>
<evidence type="ECO:0000256" key="8">
    <source>
        <dbReference type="ARBA" id="ARBA00038436"/>
    </source>
</evidence>
<feature type="transmembrane region" description="Helical" evidence="9">
    <location>
        <begin position="57"/>
        <end position="78"/>
    </location>
</feature>
<keyword evidence="2 9" id="KW-0813">Transport</keyword>
<keyword evidence="6 9" id="KW-1133">Transmembrane helix</keyword>
<evidence type="ECO:0000256" key="7">
    <source>
        <dbReference type="ARBA" id="ARBA00023136"/>
    </source>
</evidence>
<name>A0AAW5R024_9HYPH</name>
<comment type="similarity">
    <text evidence="8 9">Belongs to the TRAP transporter small permease family.</text>
</comment>
<dbReference type="GO" id="GO:0015740">
    <property type="term" value="P:C4-dicarboxylate transport"/>
    <property type="evidence" value="ECO:0007669"/>
    <property type="project" value="TreeGrafter"/>
</dbReference>
<evidence type="ECO:0000256" key="1">
    <source>
        <dbReference type="ARBA" id="ARBA00004429"/>
    </source>
</evidence>
<sequence length="170" mass="18757">MTESASDKTTAPGIPLWIERLLSGAVAIIIFAMMSLTFVDVFFRYFFNAPIPGSFEIVQFLLALLIFSALPLVSGAGGHITVDLFEHMIRGRAGRVRRIGVDIVNICGVALIGYLMWRQAQTFARYEKVTGYLELPLAALAYGLTALAVVLLFVHLSLFWHRLHATENGA</sequence>
<reference evidence="11 12" key="1">
    <citation type="submission" date="2022-04" db="EMBL/GenBank/DDBJ databases">
        <authorList>
            <person name="Ye Y.-Q."/>
            <person name="Du Z.-J."/>
        </authorList>
    </citation>
    <scope>NUCLEOTIDE SEQUENCE [LARGE SCALE GENOMIC DNA]</scope>
    <source>
        <strain evidence="11 12">A6E488</strain>
    </source>
</reference>
<comment type="caution">
    <text evidence="11">The sequence shown here is derived from an EMBL/GenBank/DDBJ whole genome shotgun (WGS) entry which is preliminary data.</text>
</comment>
<dbReference type="EMBL" id="JALIDZ010000007">
    <property type="protein sequence ID" value="MCT8973532.1"/>
    <property type="molecule type" value="Genomic_DNA"/>
</dbReference>
<feature type="transmembrane region" description="Helical" evidence="9">
    <location>
        <begin position="21"/>
        <end position="45"/>
    </location>
</feature>
<dbReference type="AlphaFoldDB" id="A0AAW5R024"/>
<dbReference type="GO" id="GO:0005886">
    <property type="term" value="C:plasma membrane"/>
    <property type="evidence" value="ECO:0007669"/>
    <property type="project" value="UniProtKB-SubCell"/>
</dbReference>
<evidence type="ECO:0000256" key="6">
    <source>
        <dbReference type="ARBA" id="ARBA00022989"/>
    </source>
</evidence>
<evidence type="ECO:0000256" key="9">
    <source>
        <dbReference type="RuleBase" id="RU369079"/>
    </source>
</evidence>
<keyword evidence="3" id="KW-1003">Cell membrane</keyword>
<dbReference type="Proteomes" id="UP001320898">
    <property type="component" value="Unassembled WGS sequence"/>
</dbReference>
<evidence type="ECO:0000256" key="3">
    <source>
        <dbReference type="ARBA" id="ARBA00022475"/>
    </source>
</evidence>
<evidence type="ECO:0000256" key="4">
    <source>
        <dbReference type="ARBA" id="ARBA00022519"/>
    </source>
</evidence>
<evidence type="ECO:0000313" key="12">
    <source>
        <dbReference type="Proteomes" id="UP001320898"/>
    </source>
</evidence>
<evidence type="ECO:0000313" key="11">
    <source>
        <dbReference type="EMBL" id="MCT8973532.1"/>
    </source>
</evidence>